<dbReference type="AlphaFoldDB" id="A0AAV9ZLZ4"/>
<feature type="compositionally biased region" description="Basic residues" evidence="1">
    <location>
        <begin position="232"/>
        <end position="243"/>
    </location>
</feature>
<proteinExistence type="predicted"/>
<name>A0AAV9ZLZ4_9AGAR</name>
<accession>A0AAV9ZLZ4</accession>
<protein>
    <submittedName>
        <fullName evidence="2">Uncharacterized protein</fullName>
    </submittedName>
</protein>
<evidence type="ECO:0000256" key="1">
    <source>
        <dbReference type="SAM" id="MobiDB-lite"/>
    </source>
</evidence>
<dbReference type="EMBL" id="JAWWNJ010000131">
    <property type="protein sequence ID" value="KAK6987427.1"/>
    <property type="molecule type" value="Genomic_DNA"/>
</dbReference>
<feature type="region of interest" description="Disordered" evidence="1">
    <location>
        <begin position="346"/>
        <end position="376"/>
    </location>
</feature>
<gene>
    <name evidence="2" type="ORF">R3P38DRAFT_3449979</name>
</gene>
<dbReference type="Proteomes" id="UP001362999">
    <property type="component" value="Unassembled WGS sequence"/>
</dbReference>
<comment type="caution">
    <text evidence="2">The sequence shown here is derived from an EMBL/GenBank/DDBJ whole genome shotgun (WGS) entry which is preliminary data.</text>
</comment>
<keyword evidence="3" id="KW-1185">Reference proteome</keyword>
<evidence type="ECO:0000313" key="3">
    <source>
        <dbReference type="Proteomes" id="UP001362999"/>
    </source>
</evidence>
<feature type="region of interest" description="Disordered" evidence="1">
    <location>
        <begin position="227"/>
        <end position="249"/>
    </location>
</feature>
<feature type="region of interest" description="Disordered" evidence="1">
    <location>
        <begin position="37"/>
        <end position="79"/>
    </location>
</feature>
<organism evidence="2 3">
    <name type="scientific">Favolaschia claudopus</name>
    <dbReference type="NCBI Taxonomy" id="2862362"/>
    <lineage>
        <taxon>Eukaryota</taxon>
        <taxon>Fungi</taxon>
        <taxon>Dikarya</taxon>
        <taxon>Basidiomycota</taxon>
        <taxon>Agaricomycotina</taxon>
        <taxon>Agaricomycetes</taxon>
        <taxon>Agaricomycetidae</taxon>
        <taxon>Agaricales</taxon>
        <taxon>Marasmiineae</taxon>
        <taxon>Mycenaceae</taxon>
        <taxon>Favolaschia</taxon>
    </lineage>
</organism>
<reference evidence="2 3" key="1">
    <citation type="journal article" date="2024" name="J Genomics">
        <title>Draft genome sequencing and assembly of Favolaschia claudopus CIRM-BRFM 2984 isolated from oak limbs.</title>
        <authorList>
            <person name="Navarro D."/>
            <person name="Drula E."/>
            <person name="Chaduli D."/>
            <person name="Cazenave R."/>
            <person name="Ahrendt S."/>
            <person name="Wang J."/>
            <person name="Lipzen A."/>
            <person name="Daum C."/>
            <person name="Barry K."/>
            <person name="Grigoriev I.V."/>
            <person name="Favel A."/>
            <person name="Rosso M.N."/>
            <person name="Martin F."/>
        </authorList>
    </citation>
    <scope>NUCLEOTIDE SEQUENCE [LARGE SCALE GENOMIC DNA]</scope>
    <source>
        <strain evidence="2 3">CIRM-BRFM 2984</strain>
    </source>
</reference>
<sequence length="416" mass="45198">MFPIQRTAAGGRADPTQIGAREAAPYHIPSLPKRRAFVPSTQAPPTKPILHQRQSLSLPPYPASTLDTSPHAGIHPPESKASLPILRVLSFPHPAVWRRGDHHPRAHLDLIDLDHIAARRRHLDIPPIPVAVFSPGTPHVTTDAATSPSSLPFLLPLLHLNPPTRIHTPSSRRVGDARVYSFVTRSPSYPLSRPVSVLVPVASVDNVCSKSWSGHDLDLLTIHAASSSMGQHGRRRRRRRRRSTCGGGSAVQGITGLRGECGKGGKIKRVGGMNRFQWSTVVNISNDPHPHARLRLIVVHVIPTDTPSGICTSKLLDHTILPSPPPSFPTFHPALAIDFLHHPHDHIPINPTTKPSSLPRDPPSPAVQFSSSPHLPHTRVGGARLYPLRQALPLPGPCLGLPLACPRHAPRYAPKT</sequence>
<evidence type="ECO:0000313" key="2">
    <source>
        <dbReference type="EMBL" id="KAK6987427.1"/>
    </source>
</evidence>